<dbReference type="RefSeq" id="WP_145190420.1">
    <property type="nucleotide sequence ID" value="NZ_CP036266.1"/>
</dbReference>
<dbReference type="EMBL" id="CP036266">
    <property type="protein sequence ID" value="QDT23266.1"/>
    <property type="molecule type" value="Genomic_DNA"/>
</dbReference>
<evidence type="ECO:0000313" key="2">
    <source>
        <dbReference type="EMBL" id="QDT23266.1"/>
    </source>
</evidence>
<dbReference type="AlphaFoldDB" id="A0A517PV60"/>
<protein>
    <recommendedName>
        <fullName evidence="4">Tetratricopeptide repeat protein</fullName>
    </recommendedName>
</protein>
<evidence type="ECO:0000313" key="3">
    <source>
        <dbReference type="Proteomes" id="UP000320421"/>
    </source>
</evidence>
<dbReference type="OrthoDB" id="9815249at2"/>
<proteinExistence type="predicted"/>
<evidence type="ECO:0008006" key="4">
    <source>
        <dbReference type="Google" id="ProtNLM"/>
    </source>
</evidence>
<accession>A0A517PV60</accession>
<name>A0A517PV60_9PLAN</name>
<keyword evidence="1" id="KW-0732">Signal</keyword>
<reference evidence="2 3" key="1">
    <citation type="submission" date="2019-02" db="EMBL/GenBank/DDBJ databases">
        <title>Deep-cultivation of Planctomycetes and their phenomic and genomic characterization uncovers novel biology.</title>
        <authorList>
            <person name="Wiegand S."/>
            <person name="Jogler M."/>
            <person name="Boedeker C."/>
            <person name="Pinto D."/>
            <person name="Vollmers J."/>
            <person name="Rivas-Marin E."/>
            <person name="Kohn T."/>
            <person name="Peeters S.H."/>
            <person name="Heuer A."/>
            <person name="Rast P."/>
            <person name="Oberbeckmann S."/>
            <person name="Bunk B."/>
            <person name="Jeske O."/>
            <person name="Meyerdierks A."/>
            <person name="Storesund J.E."/>
            <person name="Kallscheuer N."/>
            <person name="Luecker S."/>
            <person name="Lage O.M."/>
            <person name="Pohl T."/>
            <person name="Merkel B.J."/>
            <person name="Hornburger P."/>
            <person name="Mueller R.-W."/>
            <person name="Bruemmer F."/>
            <person name="Labrenz M."/>
            <person name="Spormann A.M."/>
            <person name="Op den Camp H."/>
            <person name="Overmann J."/>
            <person name="Amann R."/>
            <person name="Jetten M.S.M."/>
            <person name="Mascher T."/>
            <person name="Medema M.H."/>
            <person name="Devos D.P."/>
            <person name="Kaster A.-K."/>
            <person name="Ovreas L."/>
            <person name="Rohde M."/>
            <person name="Galperin M.Y."/>
            <person name="Jogler C."/>
        </authorList>
    </citation>
    <scope>NUCLEOTIDE SEQUENCE [LARGE SCALE GENOMIC DNA]</scope>
    <source>
        <strain evidence="2 3">HG66A1</strain>
    </source>
</reference>
<organism evidence="2 3">
    <name type="scientific">Gimesia chilikensis</name>
    <dbReference type="NCBI Taxonomy" id="2605989"/>
    <lineage>
        <taxon>Bacteria</taxon>
        <taxon>Pseudomonadati</taxon>
        <taxon>Planctomycetota</taxon>
        <taxon>Planctomycetia</taxon>
        <taxon>Planctomycetales</taxon>
        <taxon>Planctomycetaceae</taxon>
        <taxon>Gimesia</taxon>
    </lineage>
</organism>
<sequence precursor="true">MRRSILIPVCLGTLFLMSQFAVAAPLAEEYLTSGKLDEGAQALQKQLKANPEDDEARFGLGVVQFFQSFEHLGGTLAQYVGGNLNRFGLRTEDVRRGLPEPIQKILSQAPDSKTATYADTRQMLQTWVDDLKAAEKTLSAVKDPNVKLPLHVGLIKVDLLGIGKPVEARFLLSRAGVSQQQTDAEQFLIDFDRGDADWLAGYCNFLCAWGEVLLAIDGQELFNCTAHLFFEKVDTPYPFLLEEHGNVDSIVGVDRPLVSDILAFIHLWRFELKEPERMKAALAHLEDMQWHAKSMWKYYLAETDNEREWIPNPQQTGVLEIKVTQEMVDTWLVVLDEAGEVLQGKKLIPFWRGKPGTQGVNLRRVFTEPREIDPFLWFQGTAAAPYLEKGEITDFADPELWTRINRTFGRNRFFTLAFWFN</sequence>
<dbReference type="Proteomes" id="UP000320421">
    <property type="component" value="Chromosome"/>
</dbReference>
<gene>
    <name evidence="2" type="ORF">HG66A1_50830</name>
</gene>
<keyword evidence="3" id="KW-1185">Reference proteome</keyword>
<feature type="signal peptide" evidence="1">
    <location>
        <begin position="1"/>
        <end position="23"/>
    </location>
</feature>
<feature type="chain" id="PRO_5022019468" description="Tetratricopeptide repeat protein" evidence="1">
    <location>
        <begin position="24"/>
        <end position="421"/>
    </location>
</feature>
<evidence type="ECO:0000256" key="1">
    <source>
        <dbReference type="SAM" id="SignalP"/>
    </source>
</evidence>